<dbReference type="AlphaFoldDB" id="A0AAU7AYX0"/>
<organism evidence="4">
    <name type="scientific">Paraconexibacter sp. AEG42_29</name>
    <dbReference type="NCBI Taxonomy" id="2997339"/>
    <lineage>
        <taxon>Bacteria</taxon>
        <taxon>Bacillati</taxon>
        <taxon>Actinomycetota</taxon>
        <taxon>Thermoleophilia</taxon>
        <taxon>Solirubrobacterales</taxon>
        <taxon>Paraconexibacteraceae</taxon>
        <taxon>Paraconexibacter</taxon>
    </lineage>
</organism>
<evidence type="ECO:0000256" key="3">
    <source>
        <dbReference type="SAM" id="MobiDB-lite"/>
    </source>
</evidence>
<evidence type="ECO:0000256" key="1">
    <source>
        <dbReference type="ARBA" id="ARBA00022729"/>
    </source>
</evidence>
<proteinExistence type="predicted"/>
<evidence type="ECO:0000313" key="4">
    <source>
        <dbReference type="EMBL" id="XAY06827.1"/>
    </source>
</evidence>
<name>A0AAU7AYX0_9ACTN</name>
<reference evidence="4" key="1">
    <citation type="submission" date="2022-12" db="EMBL/GenBank/DDBJ databases">
        <title>Paraconexibacter alkalitolerans sp. nov. and Baekduia alba sp. nov., isolated from soil and emended description of the genera Paraconexibacter (Chun et al., 2020) and Baekduia (An et al., 2020).</title>
        <authorList>
            <person name="Vieira S."/>
            <person name="Huber K.J."/>
            <person name="Geppert A."/>
            <person name="Wolf J."/>
            <person name="Neumann-Schaal M."/>
            <person name="Muesken M."/>
            <person name="Overmann J."/>
        </authorList>
    </citation>
    <scope>NUCLEOTIDE SEQUENCE</scope>
    <source>
        <strain evidence="4">AEG42_29</strain>
    </source>
</reference>
<sequence>MFGALAMPAAAHAACPATPASNGTGYKPAANARSLASGDTGPDILHRSLPTSPQLENTRNWTAPPIMVSGAQAYRAGEFLYQDFLYDDRALAYPADPRRLAGNAADIVEVRVEPLRSSTAIRITLNSMLDPDAAAVTIGLGGGGQSFDMPHGAGAKMPGDVFVTAHGCTGDAVRAADGSALAAPRVVTDLHRRQLHIEVPYSAFDPRGRMVRVGAAVGLWNAGSKQYLRPNPARPAFYNVAFRGYGPWTQNTWMDASQNAALNAGDLAPLHADIDFRKLAARTGDERGVPTSGPMNRILVSRYETVQGRGNSAGGDILGNYACDPPGCTYQFSGRLQPYSVYVPALPRPKDGYGLVVNLHGADSNHNHFEGGSTEPPLSVWQMLAEEGHPSIMMMPNARGKTYCYYGLAGADVFEAWADVASHYRLDPRRSLLSGSSMGGFGVYKLSTQFPDLFKAILPNIAPEICDLTDVTAAVGVHNGATGIGDAFASLRNVPVLSTSGLDDPLVNVALTLRSAGRFDALGYRYDAWHFQSTNLGAGHAEYRQFVRDEFRDLNRTAAVVDPAPRRVTYVLDGYVSDDRYGLRSDHAYYVSGLQLADPRVSPPMGTIDVTSGAIAARRQTVLPTENAAGVERNGARLYKRQTRRWRPGAAEPIADGFALRTVNLKTAELDLRRMQLPEFGTVDGEVNAGAALTLRLRGSFGTGTTVTRDGSALPVRTDGTTLTLALPAGRSKLRITQPAPIATTCRRRTVQVRIKAPRGDRLRLVRVFVRGKLARTVRGRASSRTIKVSVPAAGARVTVRATTDKGRRLVRRSTYRRCG</sequence>
<dbReference type="SUPFAM" id="SSF53474">
    <property type="entry name" value="alpha/beta-Hydrolases"/>
    <property type="match status" value="1"/>
</dbReference>
<dbReference type="Gene3D" id="3.40.50.1820">
    <property type="entry name" value="alpha/beta hydrolase"/>
    <property type="match status" value="1"/>
</dbReference>
<accession>A0AAU7AYX0</accession>
<protein>
    <recommendedName>
        <fullName evidence="5">Peptidase S9 prolyl oligopeptidase catalytic domain-containing protein</fullName>
    </recommendedName>
</protein>
<dbReference type="GO" id="GO:0016787">
    <property type="term" value="F:hydrolase activity"/>
    <property type="evidence" value="ECO:0007669"/>
    <property type="project" value="UniProtKB-KW"/>
</dbReference>
<dbReference type="PANTHER" id="PTHR43037:SF5">
    <property type="entry name" value="FERULOYL ESTERASE"/>
    <property type="match status" value="1"/>
</dbReference>
<feature type="region of interest" description="Disordered" evidence="3">
    <location>
        <begin position="17"/>
        <end position="43"/>
    </location>
</feature>
<dbReference type="KEGG" id="parq:DSM112329_03705"/>
<keyword evidence="2" id="KW-0378">Hydrolase</keyword>
<dbReference type="InterPro" id="IPR029058">
    <property type="entry name" value="AB_hydrolase_fold"/>
</dbReference>
<dbReference type="PANTHER" id="PTHR43037">
    <property type="entry name" value="UNNAMED PRODUCT-RELATED"/>
    <property type="match status" value="1"/>
</dbReference>
<dbReference type="EMBL" id="CP114014">
    <property type="protein sequence ID" value="XAY06827.1"/>
    <property type="molecule type" value="Genomic_DNA"/>
</dbReference>
<evidence type="ECO:0008006" key="5">
    <source>
        <dbReference type="Google" id="ProtNLM"/>
    </source>
</evidence>
<keyword evidence="1" id="KW-0732">Signal</keyword>
<dbReference type="InterPro" id="IPR050955">
    <property type="entry name" value="Plant_Biomass_Hydrol_Est"/>
</dbReference>
<evidence type="ECO:0000256" key="2">
    <source>
        <dbReference type="ARBA" id="ARBA00022801"/>
    </source>
</evidence>
<gene>
    <name evidence="4" type="ORF">DSM112329_03705</name>
</gene>